<evidence type="ECO:0000313" key="3">
    <source>
        <dbReference type="Proteomes" id="UP000886653"/>
    </source>
</evidence>
<proteinExistence type="predicted"/>
<feature type="compositionally biased region" description="Basic and acidic residues" evidence="1">
    <location>
        <begin position="1"/>
        <end position="18"/>
    </location>
</feature>
<evidence type="ECO:0000313" key="2">
    <source>
        <dbReference type="EMBL" id="KAG0148928.1"/>
    </source>
</evidence>
<gene>
    <name evidence="2" type="ORF">CROQUDRAFT_131645</name>
</gene>
<dbReference type="AlphaFoldDB" id="A0A9P6TFN1"/>
<dbReference type="Proteomes" id="UP000886653">
    <property type="component" value="Unassembled WGS sequence"/>
</dbReference>
<feature type="region of interest" description="Disordered" evidence="1">
    <location>
        <begin position="1"/>
        <end position="22"/>
    </location>
</feature>
<organism evidence="2 3">
    <name type="scientific">Cronartium quercuum f. sp. fusiforme G11</name>
    <dbReference type="NCBI Taxonomy" id="708437"/>
    <lineage>
        <taxon>Eukaryota</taxon>
        <taxon>Fungi</taxon>
        <taxon>Dikarya</taxon>
        <taxon>Basidiomycota</taxon>
        <taxon>Pucciniomycotina</taxon>
        <taxon>Pucciniomycetes</taxon>
        <taxon>Pucciniales</taxon>
        <taxon>Coleosporiaceae</taxon>
        <taxon>Cronartium</taxon>
    </lineage>
</organism>
<accession>A0A9P6TFN1</accession>
<protein>
    <submittedName>
        <fullName evidence="2">Uncharacterized protein</fullName>
    </submittedName>
</protein>
<keyword evidence="3" id="KW-1185">Reference proteome</keyword>
<reference evidence="2" key="1">
    <citation type="submission" date="2013-11" db="EMBL/GenBank/DDBJ databases">
        <title>Genome sequence of the fusiform rust pathogen reveals effectors for host alternation and coevolution with pine.</title>
        <authorList>
            <consortium name="DOE Joint Genome Institute"/>
            <person name="Smith K."/>
            <person name="Pendleton A."/>
            <person name="Kubisiak T."/>
            <person name="Anderson C."/>
            <person name="Salamov A."/>
            <person name="Aerts A."/>
            <person name="Riley R."/>
            <person name="Clum A."/>
            <person name="Lindquist E."/>
            <person name="Ence D."/>
            <person name="Campbell M."/>
            <person name="Kronenberg Z."/>
            <person name="Feau N."/>
            <person name="Dhillon B."/>
            <person name="Hamelin R."/>
            <person name="Burleigh J."/>
            <person name="Smith J."/>
            <person name="Yandell M."/>
            <person name="Nelson C."/>
            <person name="Grigoriev I."/>
            <person name="Davis J."/>
        </authorList>
    </citation>
    <scope>NUCLEOTIDE SEQUENCE</scope>
    <source>
        <strain evidence="2">G11</strain>
    </source>
</reference>
<sequence>MLDKLKVKADEKEKKSEAGELAVQTHSDSVIYWSNGIHNEKAKHSRDEFDQLHPEKHPIQFKKKAYIPKSSASATSYLATPSLNCTSLSSGSFAANTRALTCCATIKSNSKLLYSACSDDMMSDCDAFSTYQEI</sequence>
<name>A0A9P6TFN1_9BASI</name>
<dbReference type="EMBL" id="MU167232">
    <property type="protein sequence ID" value="KAG0148928.1"/>
    <property type="molecule type" value="Genomic_DNA"/>
</dbReference>
<comment type="caution">
    <text evidence="2">The sequence shown here is derived from an EMBL/GenBank/DDBJ whole genome shotgun (WGS) entry which is preliminary data.</text>
</comment>
<evidence type="ECO:0000256" key="1">
    <source>
        <dbReference type="SAM" id="MobiDB-lite"/>
    </source>
</evidence>